<dbReference type="EMBL" id="CP013118">
    <property type="protein sequence ID" value="ALO15111.1"/>
    <property type="molecule type" value="Genomic_DNA"/>
</dbReference>
<dbReference type="Proteomes" id="UP000064893">
    <property type="component" value="Chromosome"/>
</dbReference>
<dbReference type="RefSeq" id="WP_057952599.1">
    <property type="nucleotide sequence ID" value="NZ_CP013118.1"/>
</dbReference>
<sequence length="154" mass="18419">MKRLNLNNEEKKQLSRQEIKRVAERLGKPPTKIEYKGQEDTRISYGQIVYLYGTWNAAVHDAGLPINLYRLPPSNEISKEELIQEFIKAANAEGKMPSFRLFRKHSDFSLTPFIRHFKSWNSVKQYVYDHYRDELRFAPPKILPKRKRRKRQEQ</sequence>
<evidence type="ECO:0000313" key="2">
    <source>
        <dbReference type="Proteomes" id="UP000064893"/>
    </source>
</evidence>
<dbReference type="KEGG" id="blq:L21SP5_01461"/>
<reference evidence="1 2" key="1">
    <citation type="submission" date="2015-11" db="EMBL/GenBank/DDBJ databases">
        <title>Description and complete genome sequence of a novel strain predominating in hypersaline microbial mats and representing a new family of the Bacteriodetes phylum.</title>
        <authorList>
            <person name="Spring S."/>
            <person name="Bunk B."/>
            <person name="Sproer C."/>
            <person name="Klenk H.-P."/>
        </authorList>
    </citation>
    <scope>NUCLEOTIDE SEQUENCE [LARGE SCALE GENOMIC DNA]</scope>
    <source>
        <strain evidence="1 2">L21-Spi-D4</strain>
    </source>
</reference>
<keyword evidence="2" id="KW-1185">Reference proteome</keyword>
<organism evidence="1 2">
    <name type="scientific">Salinivirga cyanobacteriivorans</name>
    <dbReference type="NCBI Taxonomy" id="1307839"/>
    <lineage>
        <taxon>Bacteria</taxon>
        <taxon>Pseudomonadati</taxon>
        <taxon>Bacteroidota</taxon>
        <taxon>Bacteroidia</taxon>
        <taxon>Bacteroidales</taxon>
        <taxon>Salinivirgaceae</taxon>
        <taxon>Salinivirga</taxon>
    </lineage>
</organism>
<evidence type="ECO:0000313" key="1">
    <source>
        <dbReference type="EMBL" id="ALO15111.1"/>
    </source>
</evidence>
<name>A0A0S2HYG6_9BACT</name>
<dbReference type="InterPro" id="IPR041025">
    <property type="entry name" value="HNH_repeat"/>
</dbReference>
<accession>A0A0S2HYG6</accession>
<dbReference type="OrthoDB" id="9770340at2"/>
<proteinExistence type="predicted"/>
<protein>
    <submittedName>
        <fullName evidence="1">Uncharacterized protein</fullName>
    </submittedName>
</protein>
<dbReference type="Pfam" id="PF18780">
    <property type="entry name" value="HNH_repeat"/>
    <property type="match status" value="2"/>
</dbReference>
<gene>
    <name evidence="1" type="ORF">L21SP5_01461</name>
</gene>
<dbReference type="AlphaFoldDB" id="A0A0S2HYG6"/>